<name>A0A9W5UV97_9ACTN</name>
<gene>
    <name evidence="1" type="ORF">Vse01_41560</name>
</gene>
<sequence length="105" mass="10925">MPQIAPIGSGSNGVASSSASHDAQLWWVFLDCHRADPAAWPINRAQQAYLAQPPALGMTAYNAAYRQHPIPTTGLESLQARLSKHCTAATLVGVPGDATAAATGM</sequence>
<evidence type="ECO:0000313" key="1">
    <source>
        <dbReference type="EMBL" id="GIJ35008.1"/>
    </source>
</evidence>
<comment type="caution">
    <text evidence="1">The sequence shown here is derived from an EMBL/GenBank/DDBJ whole genome shotgun (WGS) entry which is preliminary data.</text>
</comment>
<dbReference type="Proteomes" id="UP000607311">
    <property type="component" value="Unassembled WGS sequence"/>
</dbReference>
<organism evidence="1 2">
    <name type="scientific">Micromonospora sediminimaris</name>
    <dbReference type="NCBI Taxonomy" id="547162"/>
    <lineage>
        <taxon>Bacteria</taxon>
        <taxon>Bacillati</taxon>
        <taxon>Actinomycetota</taxon>
        <taxon>Actinomycetes</taxon>
        <taxon>Micromonosporales</taxon>
        <taxon>Micromonosporaceae</taxon>
        <taxon>Micromonospora</taxon>
    </lineage>
</organism>
<dbReference type="AlphaFoldDB" id="A0A9W5UV97"/>
<proteinExistence type="predicted"/>
<protein>
    <submittedName>
        <fullName evidence="1">Uncharacterized protein</fullName>
    </submittedName>
</protein>
<accession>A0A9W5UV97</accession>
<dbReference type="EMBL" id="BOPD01000026">
    <property type="protein sequence ID" value="GIJ35008.1"/>
    <property type="molecule type" value="Genomic_DNA"/>
</dbReference>
<keyword evidence="2" id="KW-1185">Reference proteome</keyword>
<evidence type="ECO:0000313" key="2">
    <source>
        <dbReference type="Proteomes" id="UP000607311"/>
    </source>
</evidence>
<reference evidence="1" key="1">
    <citation type="submission" date="2021-01" db="EMBL/GenBank/DDBJ databases">
        <title>Whole genome shotgun sequence of Verrucosispora sediminis NBRC 107745.</title>
        <authorList>
            <person name="Komaki H."/>
            <person name="Tamura T."/>
        </authorList>
    </citation>
    <scope>NUCLEOTIDE SEQUENCE</scope>
    <source>
        <strain evidence="1">NBRC 107745</strain>
    </source>
</reference>